<dbReference type="GO" id="GO:0102096">
    <property type="term" value="F:decaprenyl-N-acetyl-alpha-D-glucosaminyl-pyrophosphate:dTDP-alpha-L-rhamnose rhamnosyltransferase activity"/>
    <property type="evidence" value="ECO:0007669"/>
    <property type="project" value="UniProtKB-EC"/>
</dbReference>
<protein>
    <submittedName>
        <fullName evidence="7">N-acetylglucosaminyl-diphospho-decaprenol L-rhamnosyltransferase</fullName>
        <ecNumber evidence="7">2.4.1.289</ecNumber>
    </submittedName>
</protein>
<dbReference type="Gene3D" id="3.90.550.10">
    <property type="entry name" value="Spore Coat Polysaccharide Biosynthesis Protein SpsA, Chain A"/>
    <property type="match status" value="1"/>
</dbReference>
<organism evidence="7 8">
    <name type="scientific">Acetatifactor muris</name>
    <dbReference type="NCBI Taxonomy" id="879566"/>
    <lineage>
        <taxon>Bacteria</taxon>
        <taxon>Bacillati</taxon>
        <taxon>Bacillota</taxon>
        <taxon>Clostridia</taxon>
        <taxon>Lachnospirales</taxon>
        <taxon>Lachnospiraceae</taxon>
        <taxon>Acetatifactor</taxon>
    </lineage>
</organism>
<evidence type="ECO:0000256" key="5">
    <source>
        <dbReference type="SAM" id="Phobius"/>
    </source>
</evidence>
<evidence type="ECO:0000256" key="2">
    <source>
        <dbReference type="ARBA" id="ARBA00006739"/>
    </source>
</evidence>
<proteinExistence type="inferred from homology"/>
<dbReference type="PANTHER" id="PTHR43179">
    <property type="entry name" value="RHAMNOSYLTRANSFERASE WBBL"/>
    <property type="match status" value="1"/>
</dbReference>
<dbReference type="InterPro" id="IPR001173">
    <property type="entry name" value="Glyco_trans_2-like"/>
</dbReference>
<feature type="domain" description="Glycosyltransferase 2-like" evidence="6">
    <location>
        <begin position="5"/>
        <end position="177"/>
    </location>
</feature>
<keyword evidence="5" id="KW-0472">Membrane</keyword>
<dbReference type="CDD" id="cd04186">
    <property type="entry name" value="GT_2_like_c"/>
    <property type="match status" value="1"/>
</dbReference>
<accession>A0A2K4ZFA5</accession>
<evidence type="ECO:0000259" key="6">
    <source>
        <dbReference type="Pfam" id="PF00535"/>
    </source>
</evidence>
<gene>
    <name evidence="7" type="primary">wbbL</name>
    <name evidence="7" type="ORF">AMURIS_01857</name>
</gene>
<dbReference type="EC" id="2.4.1.289" evidence="7"/>
<evidence type="ECO:0000256" key="1">
    <source>
        <dbReference type="ARBA" id="ARBA00004776"/>
    </source>
</evidence>
<dbReference type="PANTHER" id="PTHR43179:SF12">
    <property type="entry name" value="GALACTOFURANOSYLTRANSFERASE GLFT2"/>
    <property type="match status" value="1"/>
</dbReference>
<keyword evidence="5" id="KW-0812">Transmembrane</keyword>
<dbReference type="EMBL" id="OFSM01000008">
    <property type="protein sequence ID" value="SOY29142.1"/>
    <property type="molecule type" value="Genomic_DNA"/>
</dbReference>
<evidence type="ECO:0000313" key="7">
    <source>
        <dbReference type="EMBL" id="SOY29142.1"/>
    </source>
</evidence>
<keyword evidence="8" id="KW-1185">Reference proteome</keyword>
<reference evidence="7 8" key="1">
    <citation type="submission" date="2018-01" db="EMBL/GenBank/DDBJ databases">
        <authorList>
            <person name="Gaut B.S."/>
            <person name="Morton B.R."/>
            <person name="Clegg M.T."/>
            <person name="Duvall M.R."/>
        </authorList>
    </citation>
    <scope>NUCLEOTIDE SEQUENCE [LARGE SCALE GENOMIC DNA]</scope>
    <source>
        <strain evidence="7">GP69</strain>
    </source>
</reference>
<evidence type="ECO:0000313" key="8">
    <source>
        <dbReference type="Proteomes" id="UP000236311"/>
    </source>
</evidence>
<comment type="pathway">
    <text evidence="1">Cell wall biogenesis; cell wall polysaccharide biosynthesis.</text>
</comment>
<keyword evidence="3 7" id="KW-0328">Glycosyltransferase</keyword>
<keyword evidence="4 7" id="KW-0808">Transferase</keyword>
<feature type="transmembrane region" description="Helical" evidence="5">
    <location>
        <begin position="250"/>
        <end position="268"/>
    </location>
</feature>
<dbReference type="SUPFAM" id="SSF53448">
    <property type="entry name" value="Nucleotide-diphospho-sugar transferases"/>
    <property type="match status" value="1"/>
</dbReference>
<dbReference type="OrthoDB" id="9771846at2"/>
<sequence>MEKVTVVIPNYNGMKFIEGCLKALLRQEKGTPEFRVVMVDNGSVDGSLELVRQRFPQVSVIALPSNTGFCHAVNVGIQASEAPFVILLNNDTEVRPHFVKSLTDAMEEKPHAFSVSAKMLMWDAPERIDDAGDRYCVLGWAYARGKGKSANGYQRAAEIFSSCGGAAIYRRSVFAEIGLFDEAHFAYLEDLDMGYRARIHGYRNYYEPSAEVIHYGSASSGSRYNKWKTSLAAANSVYIIAKNMPLLQRIINFPFLMIGFLVKFLFFVKKRMGFLYLKGLGEGLEKSFSKEGRSRRIPFKCRNLRNYLCIQWQLYLNTIRILKKY</sequence>
<dbReference type="Pfam" id="PF00535">
    <property type="entry name" value="Glycos_transf_2"/>
    <property type="match status" value="1"/>
</dbReference>
<evidence type="ECO:0000256" key="4">
    <source>
        <dbReference type="ARBA" id="ARBA00022679"/>
    </source>
</evidence>
<dbReference type="RefSeq" id="WP_103239252.1">
    <property type="nucleotide sequence ID" value="NZ_JANJZD010000007.1"/>
</dbReference>
<dbReference type="InterPro" id="IPR029044">
    <property type="entry name" value="Nucleotide-diphossugar_trans"/>
</dbReference>
<comment type="similarity">
    <text evidence="2">Belongs to the glycosyltransferase 2 family.</text>
</comment>
<dbReference type="Proteomes" id="UP000236311">
    <property type="component" value="Unassembled WGS sequence"/>
</dbReference>
<evidence type="ECO:0000256" key="3">
    <source>
        <dbReference type="ARBA" id="ARBA00022676"/>
    </source>
</evidence>
<dbReference type="AlphaFoldDB" id="A0A2K4ZFA5"/>
<name>A0A2K4ZFA5_9FIRM</name>
<keyword evidence="5" id="KW-1133">Transmembrane helix</keyword>